<feature type="region of interest" description="Disordered" evidence="1">
    <location>
        <begin position="30"/>
        <end position="54"/>
    </location>
</feature>
<reference evidence="2 3" key="1">
    <citation type="submission" date="2022-11" db="EMBL/GenBank/DDBJ databases">
        <title>Spartinivicinus poritis sp. nov., isolated from scleractinian coral Porites lutea.</title>
        <authorList>
            <person name="Zhang G."/>
            <person name="Cai L."/>
            <person name="Wei Q."/>
        </authorList>
    </citation>
    <scope>NUCLEOTIDE SEQUENCE [LARGE SCALE GENOMIC DNA]</scope>
    <source>
        <strain evidence="2 3">A2-2</strain>
    </source>
</reference>
<feature type="compositionally biased region" description="Polar residues" evidence="1">
    <location>
        <begin position="39"/>
        <end position="54"/>
    </location>
</feature>
<accession>A0ABT5UB11</accession>
<name>A0ABT5UB11_9GAMM</name>
<keyword evidence="3" id="KW-1185">Reference proteome</keyword>
<proteinExistence type="predicted"/>
<dbReference type="EMBL" id="JAPMOU010000021">
    <property type="protein sequence ID" value="MDE1463502.1"/>
    <property type="molecule type" value="Genomic_DNA"/>
</dbReference>
<organism evidence="2 3">
    <name type="scientific">Spartinivicinus poritis</name>
    <dbReference type="NCBI Taxonomy" id="2994640"/>
    <lineage>
        <taxon>Bacteria</taxon>
        <taxon>Pseudomonadati</taxon>
        <taxon>Pseudomonadota</taxon>
        <taxon>Gammaproteobacteria</taxon>
        <taxon>Oceanospirillales</taxon>
        <taxon>Zooshikellaceae</taxon>
        <taxon>Spartinivicinus</taxon>
    </lineage>
</organism>
<evidence type="ECO:0000256" key="1">
    <source>
        <dbReference type="SAM" id="MobiDB-lite"/>
    </source>
</evidence>
<dbReference type="RefSeq" id="WP_274689840.1">
    <property type="nucleotide sequence ID" value="NZ_JAPMOU010000021.1"/>
</dbReference>
<gene>
    <name evidence="2" type="ORF">ORQ98_16205</name>
</gene>
<dbReference type="Proteomes" id="UP001528823">
    <property type="component" value="Unassembled WGS sequence"/>
</dbReference>
<protein>
    <submittedName>
        <fullName evidence="2">Uncharacterized protein</fullName>
    </submittedName>
</protein>
<evidence type="ECO:0000313" key="2">
    <source>
        <dbReference type="EMBL" id="MDE1463502.1"/>
    </source>
</evidence>
<evidence type="ECO:0000313" key="3">
    <source>
        <dbReference type="Proteomes" id="UP001528823"/>
    </source>
</evidence>
<comment type="caution">
    <text evidence="2">The sequence shown here is derived from an EMBL/GenBank/DDBJ whole genome shotgun (WGS) entry which is preliminary data.</text>
</comment>
<sequence>MLINGIGGFSQLPIQLPVVSRAPDQANTNNGLVNDELNRSPSTFTANPTSNHTTTEIAPTQVVPANREAIATQLQPTANQQNQVVIPSANAQLAADRPNNTIAITEQQQQLLQRFQQSSLPVDNTSRLIDERV</sequence>